<keyword evidence="5" id="KW-0100">Branched-chain amino acid biosynthesis</keyword>
<keyword evidence="8" id="KW-1185">Reference proteome</keyword>
<organism evidence="7 8">
    <name type="scientific">Quercus lobata</name>
    <name type="common">Valley oak</name>
    <dbReference type="NCBI Taxonomy" id="97700"/>
    <lineage>
        <taxon>Eukaryota</taxon>
        <taxon>Viridiplantae</taxon>
        <taxon>Streptophyta</taxon>
        <taxon>Embryophyta</taxon>
        <taxon>Tracheophyta</taxon>
        <taxon>Spermatophyta</taxon>
        <taxon>Magnoliopsida</taxon>
        <taxon>eudicotyledons</taxon>
        <taxon>Gunneridae</taxon>
        <taxon>Pentapetalae</taxon>
        <taxon>rosids</taxon>
        <taxon>fabids</taxon>
        <taxon>Fagales</taxon>
        <taxon>Fagaceae</taxon>
        <taxon>Quercus</taxon>
    </lineage>
</organism>
<dbReference type="UniPathway" id="UPA00049">
    <property type="reaction ID" value="UER00059"/>
</dbReference>
<dbReference type="InterPro" id="IPR027271">
    <property type="entry name" value="Acetolactate_synth/TF_NikR_C"/>
</dbReference>
<dbReference type="PANTHER" id="PTHR30239:SF18">
    <property type="entry name" value="ACETOLACTATE SYNTHASE SMALL SUBUNIT 2, CHLOROPLASTIC"/>
    <property type="match status" value="1"/>
</dbReference>
<evidence type="ECO:0000256" key="3">
    <source>
        <dbReference type="ARBA" id="ARBA00006341"/>
    </source>
</evidence>
<dbReference type="GO" id="GO:1990610">
    <property type="term" value="F:acetolactate synthase regulator activity"/>
    <property type="evidence" value="ECO:0007669"/>
    <property type="project" value="InterPro"/>
</dbReference>
<dbReference type="InterPro" id="IPR002912">
    <property type="entry name" value="ACT_dom"/>
</dbReference>
<dbReference type="UniPathway" id="UPA00047">
    <property type="reaction ID" value="UER00055"/>
</dbReference>
<sequence length="303" mass="34353">MAAVSPCPPPLRTQNPNTRLRVDLGNGFSKSLDFGHFRTPKCRNFEFKKLWVSASASNDNAAYLSESTPSLTLSKVKRHTISVFVGDESGIINRIAGVFARRGYNIESLAVGLNKDKALFTIVVSGTEKILRQVVEQLNKLVNVIKVEDISREPQVERELMLVKLNADPSTRPEIMWLVDIFRAKIVDISEDSLTIEVCRPLQVGGLGNFNSALLGKWLWRYGMETDALWRRVIEAKYGNIWGGWCTKKVTSPYGVSLWRYIRSGWLNFSKLFVYDVGDGTRVKFWKHVWCGDCTLQEAFLEL</sequence>
<protein>
    <recommendedName>
        <fullName evidence="6">ACT domain-containing protein</fullName>
    </recommendedName>
</protein>
<reference evidence="7" key="2">
    <citation type="submission" date="2021-01" db="UniProtKB">
        <authorList>
            <consortium name="EnsemblPlants"/>
        </authorList>
    </citation>
    <scope>IDENTIFICATION</scope>
</reference>
<evidence type="ECO:0000259" key="6">
    <source>
        <dbReference type="PROSITE" id="PS51671"/>
    </source>
</evidence>
<dbReference type="NCBIfam" id="TIGR00119">
    <property type="entry name" value="acolac_sm"/>
    <property type="match status" value="1"/>
</dbReference>
<dbReference type="Pfam" id="PF22629">
    <property type="entry name" value="ACT_AHAS_ss"/>
    <property type="match status" value="1"/>
</dbReference>
<dbReference type="Gene3D" id="3.30.70.260">
    <property type="match status" value="1"/>
</dbReference>
<proteinExistence type="inferred from homology"/>
<dbReference type="FunFam" id="3.30.70.260:FF:000001">
    <property type="entry name" value="Acetolactate synthase, small subunit"/>
    <property type="match status" value="1"/>
</dbReference>
<dbReference type="Pfam" id="PF10369">
    <property type="entry name" value="ALS_ss_C"/>
    <property type="match status" value="1"/>
</dbReference>
<dbReference type="Gramene" id="QL01p052138:mrna">
    <property type="protein sequence ID" value="QL01p052138:mrna"/>
    <property type="gene ID" value="QL01p052138"/>
</dbReference>
<dbReference type="NCBIfam" id="NF008864">
    <property type="entry name" value="PRK11895.1"/>
    <property type="match status" value="1"/>
</dbReference>
<dbReference type="AlphaFoldDB" id="A0A7N2KR18"/>
<dbReference type="GO" id="GO:0009099">
    <property type="term" value="P:L-valine biosynthetic process"/>
    <property type="evidence" value="ECO:0007669"/>
    <property type="project" value="UniProtKB-UniPathway"/>
</dbReference>
<reference evidence="7 8" key="1">
    <citation type="journal article" date="2016" name="G3 (Bethesda)">
        <title>First Draft Assembly and Annotation of the Genome of a California Endemic Oak Quercus lobata Nee (Fagaceae).</title>
        <authorList>
            <person name="Sork V.L."/>
            <person name="Fitz-Gibbon S.T."/>
            <person name="Puiu D."/>
            <person name="Crepeau M."/>
            <person name="Gugger P.F."/>
            <person name="Sherman R."/>
            <person name="Stevens K."/>
            <person name="Langley C.H."/>
            <person name="Pellegrini M."/>
            <person name="Salzberg S.L."/>
        </authorList>
    </citation>
    <scope>NUCLEOTIDE SEQUENCE [LARGE SCALE GENOMIC DNA]</scope>
    <source>
        <strain evidence="7 8">cv. SW786</strain>
    </source>
</reference>
<evidence type="ECO:0000313" key="7">
    <source>
        <dbReference type="EnsemblPlants" id="QL01p052138:mrna"/>
    </source>
</evidence>
<evidence type="ECO:0000256" key="4">
    <source>
        <dbReference type="ARBA" id="ARBA00022605"/>
    </source>
</evidence>
<evidence type="ECO:0000256" key="1">
    <source>
        <dbReference type="ARBA" id="ARBA00004974"/>
    </source>
</evidence>
<dbReference type="Proteomes" id="UP000594261">
    <property type="component" value="Chromosome 1"/>
</dbReference>
<dbReference type="InterPro" id="IPR039557">
    <property type="entry name" value="AHAS_ACT"/>
</dbReference>
<dbReference type="PROSITE" id="PS51671">
    <property type="entry name" value="ACT"/>
    <property type="match status" value="1"/>
</dbReference>
<keyword evidence="4" id="KW-0028">Amino-acid biosynthesis</keyword>
<comment type="pathway">
    <text evidence="2">Amino-acid biosynthesis; L-valine biosynthesis; L-valine from pyruvate: step 1/4.</text>
</comment>
<comment type="pathway">
    <text evidence="1">Amino-acid biosynthesis; L-isoleucine biosynthesis; L-isoleucine from 2-oxobutanoate: step 1/4.</text>
</comment>
<dbReference type="Gene3D" id="3.30.70.1150">
    <property type="entry name" value="ACT-like. Chain A, domain 2"/>
    <property type="match status" value="1"/>
</dbReference>
<dbReference type="InterPro" id="IPR019455">
    <property type="entry name" value="Acetolactate_synth_ssu_C"/>
</dbReference>
<evidence type="ECO:0000256" key="5">
    <source>
        <dbReference type="ARBA" id="ARBA00023304"/>
    </source>
</evidence>
<dbReference type="EnsemblPlants" id="QL01p052138:mrna">
    <property type="protein sequence ID" value="QL01p052138:mrna"/>
    <property type="gene ID" value="QL01p052138"/>
</dbReference>
<name>A0A7N2KR18_QUELO</name>
<dbReference type="InterPro" id="IPR054480">
    <property type="entry name" value="AHAS_small-like_ACT"/>
</dbReference>
<dbReference type="GO" id="GO:0005829">
    <property type="term" value="C:cytosol"/>
    <property type="evidence" value="ECO:0007669"/>
    <property type="project" value="TreeGrafter"/>
</dbReference>
<comment type="similarity">
    <text evidence="3">Belongs to the acetolactate synthase small subunit family.</text>
</comment>
<dbReference type="EMBL" id="LRBV02000001">
    <property type="status" value="NOT_ANNOTATED_CDS"/>
    <property type="molecule type" value="Genomic_DNA"/>
</dbReference>
<dbReference type="CDD" id="cd04878">
    <property type="entry name" value="ACT_AHAS"/>
    <property type="match status" value="1"/>
</dbReference>
<dbReference type="InParanoid" id="A0A7N2KR18"/>
<dbReference type="SUPFAM" id="SSF55021">
    <property type="entry name" value="ACT-like"/>
    <property type="match status" value="2"/>
</dbReference>
<dbReference type="InterPro" id="IPR045865">
    <property type="entry name" value="ACT-like_dom_sf"/>
</dbReference>
<dbReference type="GO" id="GO:0009097">
    <property type="term" value="P:isoleucine biosynthetic process"/>
    <property type="evidence" value="ECO:0007669"/>
    <property type="project" value="UniProtKB-UniPathway"/>
</dbReference>
<evidence type="ECO:0000256" key="2">
    <source>
        <dbReference type="ARBA" id="ARBA00005025"/>
    </source>
</evidence>
<evidence type="ECO:0000313" key="8">
    <source>
        <dbReference type="Proteomes" id="UP000594261"/>
    </source>
</evidence>
<dbReference type="InterPro" id="IPR004789">
    <property type="entry name" value="Acetalactate_synth_ssu"/>
</dbReference>
<accession>A0A7N2KR18</accession>
<dbReference type="PANTHER" id="PTHR30239">
    <property type="entry name" value="ACETOLACTATE SYNTHASE SMALL SUBUNIT"/>
    <property type="match status" value="1"/>
</dbReference>
<dbReference type="GO" id="GO:0003984">
    <property type="term" value="F:acetolactate synthase activity"/>
    <property type="evidence" value="ECO:0007669"/>
    <property type="project" value="TreeGrafter"/>
</dbReference>
<feature type="domain" description="ACT" evidence="6">
    <location>
        <begin position="80"/>
        <end position="152"/>
    </location>
</feature>